<comment type="caution">
    <text evidence="1">The sequence shown here is derived from an EMBL/GenBank/DDBJ whole genome shotgun (WGS) entry which is preliminary data.</text>
</comment>
<dbReference type="Proteomes" id="UP001482620">
    <property type="component" value="Unassembled WGS sequence"/>
</dbReference>
<organism evidence="1 2">
    <name type="scientific">Ilyodon furcidens</name>
    <name type="common">goldbreast splitfin</name>
    <dbReference type="NCBI Taxonomy" id="33524"/>
    <lineage>
        <taxon>Eukaryota</taxon>
        <taxon>Metazoa</taxon>
        <taxon>Chordata</taxon>
        <taxon>Craniata</taxon>
        <taxon>Vertebrata</taxon>
        <taxon>Euteleostomi</taxon>
        <taxon>Actinopterygii</taxon>
        <taxon>Neopterygii</taxon>
        <taxon>Teleostei</taxon>
        <taxon>Neoteleostei</taxon>
        <taxon>Acanthomorphata</taxon>
        <taxon>Ovalentaria</taxon>
        <taxon>Atherinomorphae</taxon>
        <taxon>Cyprinodontiformes</taxon>
        <taxon>Goodeidae</taxon>
        <taxon>Ilyodon</taxon>
    </lineage>
</organism>
<protein>
    <submittedName>
        <fullName evidence="1">Uncharacterized protein</fullName>
    </submittedName>
</protein>
<name>A0ABV0V7X8_9TELE</name>
<dbReference type="EMBL" id="JAHRIQ010095597">
    <property type="protein sequence ID" value="MEQ2252698.1"/>
    <property type="molecule type" value="Genomic_DNA"/>
</dbReference>
<keyword evidence="2" id="KW-1185">Reference proteome</keyword>
<reference evidence="1 2" key="1">
    <citation type="submission" date="2021-06" db="EMBL/GenBank/DDBJ databases">
        <authorList>
            <person name="Palmer J.M."/>
        </authorList>
    </citation>
    <scope>NUCLEOTIDE SEQUENCE [LARGE SCALE GENOMIC DNA]</scope>
    <source>
        <strain evidence="2">if_2019</strain>
        <tissue evidence="1">Muscle</tissue>
    </source>
</reference>
<gene>
    <name evidence="1" type="ORF">ILYODFUR_024530</name>
</gene>
<evidence type="ECO:0000313" key="2">
    <source>
        <dbReference type="Proteomes" id="UP001482620"/>
    </source>
</evidence>
<sequence>MLVSSSRPVNRFAGARDSHLKPGGAMPEFVTQLNYSASLNVSLTAAHTDGAPSPILGPLPYPGLGSTNPFVHPISVSLISSALLGKEGTFQGLRVRHSTIKPRKHAVQVCGRVLALGRVRMI</sequence>
<proteinExistence type="predicted"/>
<accession>A0ABV0V7X8</accession>
<evidence type="ECO:0000313" key="1">
    <source>
        <dbReference type="EMBL" id="MEQ2252698.1"/>
    </source>
</evidence>